<evidence type="ECO:0000313" key="4">
    <source>
        <dbReference type="Proteomes" id="UP000191500"/>
    </source>
</evidence>
<feature type="region of interest" description="Disordered" evidence="2">
    <location>
        <begin position="1"/>
        <end position="42"/>
    </location>
</feature>
<dbReference type="AlphaFoldDB" id="A0A1V6UU90"/>
<dbReference type="EMBL" id="MDDG01000004">
    <property type="protein sequence ID" value="OQE41994.1"/>
    <property type="molecule type" value="Genomic_DNA"/>
</dbReference>
<keyword evidence="1" id="KW-0175">Coiled coil</keyword>
<reference evidence="4" key="1">
    <citation type="journal article" date="2017" name="Nat. Microbiol.">
        <title>Global analysis of biosynthetic gene clusters reveals vast potential of secondary metabolite production in Penicillium species.</title>
        <authorList>
            <person name="Nielsen J.C."/>
            <person name="Grijseels S."/>
            <person name="Prigent S."/>
            <person name="Ji B."/>
            <person name="Dainat J."/>
            <person name="Nielsen K.F."/>
            <person name="Frisvad J.C."/>
            <person name="Workman M."/>
            <person name="Nielsen J."/>
        </authorList>
    </citation>
    <scope>NUCLEOTIDE SEQUENCE [LARGE SCALE GENOMIC DNA]</scope>
    <source>
        <strain evidence="4">IBT 31321</strain>
    </source>
</reference>
<feature type="compositionally biased region" description="Polar residues" evidence="2">
    <location>
        <begin position="17"/>
        <end position="40"/>
    </location>
</feature>
<accession>A0A1V6UU90</accession>
<proteinExistence type="predicted"/>
<dbReference type="Proteomes" id="UP000191500">
    <property type="component" value="Unassembled WGS sequence"/>
</dbReference>
<sequence length="374" mass="43123">MWNVVWPLDEPEPAQVDKSSQTSDLSSKWEQANSGSSSPPSLGCNLLKRSAYMGHKTINNELGRLRQEIKTAKEDKEVLHRGRLFAEEQSRQRGELLKNALQEAKAAIKENRILKTKLGSLQAGTETFSDEEAKRELSLLYHDLEHWKFTHFVAKTSSQEKNDSTPRLESLDISKLDIIQSDIAGLIYRSFWNRFMVGAEHPCGVYLREADSEINKRFPTHIFRHWRCAMSTAMLSLEARGLQEQCNWIIEKVEVCFGRYAVTDRSKRMQQLHDIIARCINLKHKLECQEDTYVFWGSQQYVPFRGDNMRTLVEEDTSDGLVMSSLWPGLWKIIQENEWSIVEKEIVKRIPSLGPSIEMIDDESQKGDTDSDEI</sequence>
<protein>
    <submittedName>
        <fullName evidence="3">Uncharacterized protein</fullName>
    </submittedName>
</protein>
<gene>
    <name evidence="3" type="ORF">PENCOP_c004G00647</name>
</gene>
<evidence type="ECO:0000256" key="1">
    <source>
        <dbReference type="SAM" id="Coils"/>
    </source>
</evidence>
<feature type="coiled-coil region" evidence="1">
    <location>
        <begin position="55"/>
        <end position="117"/>
    </location>
</feature>
<comment type="caution">
    <text evidence="3">The sequence shown here is derived from an EMBL/GenBank/DDBJ whole genome shotgun (WGS) entry which is preliminary data.</text>
</comment>
<evidence type="ECO:0000313" key="3">
    <source>
        <dbReference type="EMBL" id="OQE41994.1"/>
    </source>
</evidence>
<keyword evidence="4" id="KW-1185">Reference proteome</keyword>
<name>A0A1V6UU90_9EURO</name>
<organism evidence="3 4">
    <name type="scientific">Penicillium coprophilum</name>
    <dbReference type="NCBI Taxonomy" id="36646"/>
    <lineage>
        <taxon>Eukaryota</taxon>
        <taxon>Fungi</taxon>
        <taxon>Dikarya</taxon>
        <taxon>Ascomycota</taxon>
        <taxon>Pezizomycotina</taxon>
        <taxon>Eurotiomycetes</taxon>
        <taxon>Eurotiomycetidae</taxon>
        <taxon>Eurotiales</taxon>
        <taxon>Aspergillaceae</taxon>
        <taxon>Penicillium</taxon>
    </lineage>
</organism>
<evidence type="ECO:0000256" key="2">
    <source>
        <dbReference type="SAM" id="MobiDB-lite"/>
    </source>
</evidence>